<evidence type="ECO:0000313" key="4">
    <source>
        <dbReference type="Proteomes" id="UP000219922"/>
    </source>
</evidence>
<evidence type="ECO:0000313" key="3">
    <source>
        <dbReference type="EMBL" id="PDZ94151.1"/>
    </source>
</evidence>
<dbReference type="Proteomes" id="UP000219922">
    <property type="component" value="Unassembled WGS sequence"/>
</dbReference>
<feature type="transmembrane region" description="Helical" evidence="1">
    <location>
        <begin position="6"/>
        <end position="26"/>
    </location>
</feature>
<evidence type="ECO:0000256" key="1">
    <source>
        <dbReference type="SAM" id="Phobius"/>
    </source>
</evidence>
<keyword evidence="1" id="KW-0812">Transmembrane</keyword>
<dbReference type="Pfam" id="PF18741">
    <property type="entry name" value="MTES_1575"/>
    <property type="match status" value="1"/>
</dbReference>
<keyword evidence="1" id="KW-0472">Membrane</keyword>
<keyword evidence="1" id="KW-1133">Transmembrane helix</keyword>
<organism evidence="3 4">
    <name type="scientific">Bacillus cereus</name>
    <dbReference type="NCBI Taxonomy" id="1396"/>
    <lineage>
        <taxon>Bacteria</taxon>
        <taxon>Bacillati</taxon>
        <taxon>Bacillota</taxon>
        <taxon>Bacilli</taxon>
        <taxon>Bacillales</taxon>
        <taxon>Bacillaceae</taxon>
        <taxon>Bacillus</taxon>
        <taxon>Bacillus cereus group</taxon>
    </lineage>
</organism>
<dbReference type="SUPFAM" id="SSF52980">
    <property type="entry name" value="Restriction endonuclease-like"/>
    <property type="match status" value="1"/>
</dbReference>
<dbReference type="RefSeq" id="WP_098007252.1">
    <property type="nucleotide sequence ID" value="NZ_NVMX01000249.1"/>
</dbReference>
<accession>A0A9X6SS81</accession>
<dbReference type="InterPro" id="IPR049468">
    <property type="entry name" value="Restrct_endonuc-II-like_dom"/>
</dbReference>
<protein>
    <recommendedName>
        <fullName evidence="2">Restriction endonuclease type II-like domain-containing protein</fullName>
    </recommendedName>
</protein>
<comment type="caution">
    <text evidence="3">The sequence shown here is derived from an EMBL/GenBank/DDBJ whole genome shotgun (WGS) entry which is preliminary data.</text>
</comment>
<dbReference type="EMBL" id="NVMX01000249">
    <property type="protein sequence ID" value="PDZ94151.1"/>
    <property type="molecule type" value="Genomic_DNA"/>
</dbReference>
<proteinExistence type="predicted"/>
<gene>
    <name evidence="3" type="ORF">CON36_35285</name>
</gene>
<feature type="domain" description="Restriction endonuclease type II-like" evidence="2">
    <location>
        <begin position="65"/>
        <end position="147"/>
    </location>
</feature>
<dbReference type="InterPro" id="IPR011335">
    <property type="entry name" value="Restrct_endonuc-II-like"/>
</dbReference>
<sequence length="161" mass="19527">MSILYYLFIENWVFFSILLIVFILYFKIRIGFNKYSEHREFSKTESPIEEFLFQELRKRTNHRNLPYEVYTQVPCGSYRIDLALYTKRGKIAIECDGKDFHSSFTQVKHDEKKDEYLKQKGWYVFRFSGSEIYRTRKGCADEVEQFIYSKGIFKKKTAHMR</sequence>
<evidence type="ECO:0000259" key="2">
    <source>
        <dbReference type="Pfam" id="PF18741"/>
    </source>
</evidence>
<reference evidence="3 4" key="1">
    <citation type="submission" date="2017-09" db="EMBL/GenBank/DDBJ databases">
        <title>Large-scale bioinformatics analysis of Bacillus genomes uncovers conserved roles of natural products in bacterial physiology.</title>
        <authorList>
            <consortium name="Agbiome Team Llc"/>
            <person name="Bleich R.M."/>
            <person name="Grubbs K.J."/>
            <person name="Santa Maria K.C."/>
            <person name="Allen S.E."/>
            <person name="Farag S."/>
            <person name="Shank E.A."/>
            <person name="Bowers A."/>
        </authorList>
    </citation>
    <scope>NUCLEOTIDE SEQUENCE [LARGE SCALE GENOMIC DNA]</scope>
    <source>
        <strain evidence="3 4">AFS092789</strain>
    </source>
</reference>
<name>A0A9X6SS81_BACCE</name>
<dbReference type="Gene3D" id="3.40.960.10">
    <property type="entry name" value="VSR Endonuclease"/>
    <property type="match status" value="1"/>
</dbReference>
<dbReference type="AlphaFoldDB" id="A0A9X6SS81"/>